<proteinExistence type="predicted"/>
<dbReference type="Proteomes" id="UP001583172">
    <property type="component" value="Unassembled WGS sequence"/>
</dbReference>
<evidence type="ECO:0000313" key="1">
    <source>
        <dbReference type="EMBL" id="KAL1836721.1"/>
    </source>
</evidence>
<accession>A0ABR3V4T0</accession>
<gene>
    <name evidence="1" type="ORF">VTJ49DRAFT_4734</name>
</gene>
<sequence length="104" mass="11668">MSLHGTQQNWDDDDPSFEGSARALTTLVSRNVQYYCTLYRRPGAVPRFAAEARFDGPASLPFTAVDSEVRNTTPSFYQRSRLLTDNSSKTVTPEQSVEMFPQSV</sequence>
<reference evidence="1 2" key="1">
    <citation type="journal article" date="2024" name="Commun. Biol.">
        <title>Comparative genomic analysis of thermophilic fungi reveals convergent evolutionary adaptations and gene losses.</title>
        <authorList>
            <person name="Steindorff A.S."/>
            <person name="Aguilar-Pontes M.V."/>
            <person name="Robinson A.J."/>
            <person name="Andreopoulos B."/>
            <person name="LaButti K."/>
            <person name="Kuo A."/>
            <person name="Mondo S."/>
            <person name="Riley R."/>
            <person name="Otillar R."/>
            <person name="Haridas S."/>
            <person name="Lipzen A."/>
            <person name="Grimwood J."/>
            <person name="Schmutz J."/>
            <person name="Clum A."/>
            <person name="Reid I.D."/>
            <person name="Moisan M.C."/>
            <person name="Butler G."/>
            <person name="Nguyen T.T.M."/>
            <person name="Dewar K."/>
            <person name="Conant G."/>
            <person name="Drula E."/>
            <person name="Henrissat B."/>
            <person name="Hansel C."/>
            <person name="Singer S."/>
            <person name="Hutchinson M.I."/>
            <person name="de Vries R.P."/>
            <person name="Natvig D.O."/>
            <person name="Powell A.J."/>
            <person name="Tsang A."/>
            <person name="Grigoriev I.V."/>
        </authorList>
    </citation>
    <scope>NUCLEOTIDE SEQUENCE [LARGE SCALE GENOMIC DNA]</scope>
    <source>
        <strain evidence="1 2">CBS 620.91</strain>
    </source>
</reference>
<evidence type="ECO:0000313" key="2">
    <source>
        <dbReference type="Proteomes" id="UP001583172"/>
    </source>
</evidence>
<keyword evidence="2" id="KW-1185">Reference proteome</keyword>
<protein>
    <submittedName>
        <fullName evidence="1">Uncharacterized protein</fullName>
    </submittedName>
</protein>
<name>A0ABR3V4T0_HUMIN</name>
<comment type="caution">
    <text evidence="1">The sequence shown here is derived from an EMBL/GenBank/DDBJ whole genome shotgun (WGS) entry which is preliminary data.</text>
</comment>
<dbReference type="EMBL" id="JAZGSY010000374">
    <property type="protein sequence ID" value="KAL1836721.1"/>
    <property type="molecule type" value="Genomic_DNA"/>
</dbReference>
<organism evidence="1 2">
    <name type="scientific">Humicola insolens</name>
    <name type="common">Soft-rot fungus</name>
    <dbReference type="NCBI Taxonomy" id="85995"/>
    <lineage>
        <taxon>Eukaryota</taxon>
        <taxon>Fungi</taxon>
        <taxon>Dikarya</taxon>
        <taxon>Ascomycota</taxon>
        <taxon>Pezizomycotina</taxon>
        <taxon>Sordariomycetes</taxon>
        <taxon>Sordariomycetidae</taxon>
        <taxon>Sordariales</taxon>
        <taxon>Chaetomiaceae</taxon>
        <taxon>Mycothermus</taxon>
    </lineage>
</organism>